<evidence type="ECO:0000259" key="3">
    <source>
        <dbReference type="Pfam" id="PF00326"/>
    </source>
</evidence>
<dbReference type="Proteomes" id="UP000054498">
    <property type="component" value="Unassembled WGS sequence"/>
</dbReference>
<evidence type="ECO:0000313" key="5">
    <source>
        <dbReference type="Proteomes" id="UP000054498"/>
    </source>
</evidence>
<keyword evidence="5" id="KW-1185">Reference proteome</keyword>
<evidence type="ECO:0000313" key="4">
    <source>
        <dbReference type="EMBL" id="KIZ00647.1"/>
    </source>
</evidence>
<organism evidence="4 5">
    <name type="scientific">Monoraphidium neglectum</name>
    <dbReference type="NCBI Taxonomy" id="145388"/>
    <lineage>
        <taxon>Eukaryota</taxon>
        <taxon>Viridiplantae</taxon>
        <taxon>Chlorophyta</taxon>
        <taxon>core chlorophytes</taxon>
        <taxon>Chlorophyceae</taxon>
        <taxon>CS clade</taxon>
        <taxon>Sphaeropleales</taxon>
        <taxon>Selenastraceae</taxon>
        <taxon>Monoraphidium</taxon>
    </lineage>
</organism>
<dbReference type="STRING" id="145388.A0A0D2MJ73"/>
<dbReference type="Gene3D" id="3.40.50.1820">
    <property type="entry name" value="alpha/beta hydrolase"/>
    <property type="match status" value="1"/>
</dbReference>
<dbReference type="OrthoDB" id="416344at2759"/>
<protein>
    <submittedName>
        <fullName evidence="4">Peptidase S9 prolyl oligopeptidase active sitedomain protein</fullName>
        <ecNumber evidence="4">3.4.19.1</ecNumber>
    </submittedName>
</protein>
<evidence type="ECO:0000256" key="1">
    <source>
        <dbReference type="ARBA" id="ARBA00022801"/>
    </source>
</evidence>
<dbReference type="GO" id="GO:0006508">
    <property type="term" value="P:proteolysis"/>
    <property type="evidence" value="ECO:0007669"/>
    <property type="project" value="InterPro"/>
</dbReference>
<dbReference type="GO" id="GO:0008242">
    <property type="term" value="F:omega peptidase activity"/>
    <property type="evidence" value="ECO:0007669"/>
    <property type="project" value="UniProtKB-EC"/>
</dbReference>
<proteinExistence type="predicted"/>
<dbReference type="GeneID" id="25740194"/>
<feature type="domain" description="Peptidase S9 prolyl oligopeptidase catalytic" evidence="3">
    <location>
        <begin position="216"/>
        <end position="423"/>
    </location>
</feature>
<dbReference type="KEGG" id="mng:MNEG_7318"/>
<keyword evidence="1 4" id="KW-0378">Hydrolase</keyword>
<feature type="region of interest" description="Disordered" evidence="2">
    <location>
        <begin position="423"/>
        <end position="445"/>
    </location>
</feature>
<dbReference type="AlphaFoldDB" id="A0A0D2MJ73"/>
<dbReference type="GO" id="GO:0004252">
    <property type="term" value="F:serine-type endopeptidase activity"/>
    <property type="evidence" value="ECO:0007669"/>
    <property type="project" value="TreeGrafter"/>
</dbReference>
<dbReference type="Pfam" id="PF00326">
    <property type="entry name" value="Peptidase_S9"/>
    <property type="match status" value="1"/>
</dbReference>
<gene>
    <name evidence="4" type="ORF">MNEG_7318</name>
</gene>
<dbReference type="SUPFAM" id="SSF53474">
    <property type="entry name" value="alpha/beta-Hydrolases"/>
    <property type="match status" value="1"/>
</dbReference>
<dbReference type="RefSeq" id="XP_013899666.1">
    <property type="nucleotide sequence ID" value="XM_014044212.1"/>
</dbReference>
<dbReference type="InterPro" id="IPR001375">
    <property type="entry name" value="Peptidase_S9_cat"/>
</dbReference>
<accession>A0A0D2MJ73</accession>
<dbReference type="InterPro" id="IPR029058">
    <property type="entry name" value="AB_hydrolase_fold"/>
</dbReference>
<dbReference type="PANTHER" id="PTHR42776:SF27">
    <property type="entry name" value="DIPEPTIDYL PEPTIDASE FAMILY MEMBER 6"/>
    <property type="match status" value="1"/>
</dbReference>
<reference evidence="4 5" key="1">
    <citation type="journal article" date="2013" name="BMC Genomics">
        <title>Reconstruction of the lipid metabolism for the microalga Monoraphidium neglectum from its genome sequence reveals characteristics suitable for biofuel production.</title>
        <authorList>
            <person name="Bogen C."/>
            <person name="Al-Dilaimi A."/>
            <person name="Albersmeier A."/>
            <person name="Wichmann J."/>
            <person name="Grundmann M."/>
            <person name="Rupp O."/>
            <person name="Lauersen K.J."/>
            <person name="Blifernez-Klassen O."/>
            <person name="Kalinowski J."/>
            <person name="Goesmann A."/>
            <person name="Mussgnug J.H."/>
            <person name="Kruse O."/>
        </authorList>
    </citation>
    <scope>NUCLEOTIDE SEQUENCE [LARGE SCALE GENOMIC DNA]</scope>
    <source>
        <strain evidence="4 5">SAG 48.87</strain>
    </source>
</reference>
<dbReference type="EC" id="3.4.19.1" evidence="4"/>
<evidence type="ECO:0000256" key="2">
    <source>
        <dbReference type="SAM" id="MobiDB-lite"/>
    </source>
</evidence>
<name>A0A0D2MJ73_9CHLO</name>
<dbReference type="PANTHER" id="PTHR42776">
    <property type="entry name" value="SERINE PEPTIDASE S9 FAMILY MEMBER"/>
    <property type="match status" value="1"/>
</dbReference>
<dbReference type="EMBL" id="KK101502">
    <property type="protein sequence ID" value="KIZ00647.1"/>
    <property type="molecule type" value="Genomic_DNA"/>
</dbReference>
<sequence length="445" mass="48677">MQEQQQEQQQCCIPVSAAERRARNNWTVLDPSLASEWKRIRDYRLGEAASISDSSNDQKTLLLTYSADNTTSRYYLYRRGTWPPTLLFEVQPEITAYQLAKMNPVVITARDGLKLPAYLTLPVKPGVPQGTLPPAVLGPLPSATGAVQLESHGGGSRQALAAASGDPKKSVHFATPAELAASKGAAKPLNLGLPLILYVHGGPWSRDGWGADGVGQWLANRGYAVLQVNFRGSEGYGKVFLNLGNRQWGVGSMQHDLSDAVKWAVDKGIADPKKVCIMGGSYGGYATLAGLAFTPDLYACGVDIVGISNVATFMRSIPPYWKPLQNEWITRVGDAKNNATLNKQISPVFHVDQIRAPLLIGQGGNDPRVPKAESDQMYKAMKAQGLDVTYIWYPDEGHGFVRPQNRLDFYSRADQFFAKHVGGRSEPLINPKGTSAREVNTKRRR</sequence>